<keyword evidence="1" id="KW-0472">Membrane</keyword>
<dbReference type="InterPro" id="IPR014509">
    <property type="entry name" value="YjdF-like"/>
</dbReference>
<evidence type="ECO:0000313" key="2">
    <source>
        <dbReference type="EMBL" id="MFC7234041.1"/>
    </source>
</evidence>
<comment type="caution">
    <text evidence="2">The sequence shown here is derived from an EMBL/GenBank/DDBJ whole genome shotgun (WGS) entry which is preliminary data.</text>
</comment>
<gene>
    <name evidence="2" type="ORF">ACFQJ4_01795</name>
</gene>
<feature type="transmembrane region" description="Helical" evidence="1">
    <location>
        <begin position="146"/>
        <end position="166"/>
    </location>
</feature>
<dbReference type="AlphaFoldDB" id="A0ABD5ZLB3"/>
<reference evidence="2 3" key="1">
    <citation type="journal article" date="2019" name="Int. J. Syst. Evol. Microbiol.">
        <title>The Global Catalogue of Microorganisms (GCM) 10K type strain sequencing project: providing services to taxonomists for standard genome sequencing and annotation.</title>
        <authorList>
            <consortium name="The Broad Institute Genomics Platform"/>
            <consortium name="The Broad Institute Genome Sequencing Center for Infectious Disease"/>
            <person name="Wu L."/>
            <person name="Ma J."/>
        </authorList>
    </citation>
    <scope>NUCLEOTIDE SEQUENCE [LARGE SCALE GENOMIC DNA]</scope>
    <source>
        <strain evidence="2 3">DT85</strain>
    </source>
</reference>
<keyword evidence="1" id="KW-0812">Transmembrane</keyword>
<keyword evidence="1" id="KW-1133">Transmembrane helix</keyword>
<feature type="transmembrane region" description="Helical" evidence="1">
    <location>
        <begin position="69"/>
        <end position="92"/>
    </location>
</feature>
<evidence type="ECO:0000256" key="1">
    <source>
        <dbReference type="SAM" id="Phobius"/>
    </source>
</evidence>
<evidence type="ECO:0000313" key="3">
    <source>
        <dbReference type="Proteomes" id="UP001596398"/>
    </source>
</evidence>
<evidence type="ECO:0008006" key="4">
    <source>
        <dbReference type="Google" id="ProtNLM"/>
    </source>
</evidence>
<name>A0ABD5ZLB3_9EURY</name>
<organism evidence="2 3">
    <name type="scientific">Halosegnis marinus</name>
    <dbReference type="NCBI Taxonomy" id="3034023"/>
    <lineage>
        <taxon>Archaea</taxon>
        <taxon>Methanobacteriati</taxon>
        <taxon>Methanobacteriota</taxon>
        <taxon>Stenosarchaea group</taxon>
        <taxon>Halobacteria</taxon>
        <taxon>Halobacteriales</taxon>
        <taxon>Natronomonadaceae</taxon>
        <taxon>Halosegnis</taxon>
    </lineage>
</organism>
<sequence length="235" mass="25035">MNVRDRIGLSESNQRLLVRAMEVGLLGMFFIGLDRGNTGIVVNSLVGIAVTRAPGLLERDYGIPMDAGLTLWITAAVFLHALGTVGLPAPVVGGLNAVGIPVTDGSFYKETWWWDHMTHALSASVVAAAGYSVARAVDVHSPDVRLPPQFMFVFILLVTLAFGVFWEVLEFTIGEVAALAGSEGTILTQYGLDDTLLDLVFDSVGAVVVAVWGTAHLSDVVGALADRLERREDGA</sequence>
<keyword evidence="3" id="KW-1185">Reference proteome</keyword>
<dbReference type="GeneID" id="79265704"/>
<dbReference type="Pfam" id="PF09997">
    <property type="entry name" value="DUF2238"/>
    <property type="match status" value="1"/>
</dbReference>
<protein>
    <recommendedName>
        <fullName evidence="4">DUF2238 domain-containing protein</fullName>
    </recommendedName>
</protein>
<dbReference type="Proteomes" id="UP001596398">
    <property type="component" value="Unassembled WGS sequence"/>
</dbReference>
<accession>A0ABD5ZLB3</accession>
<proteinExistence type="predicted"/>
<dbReference type="RefSeq" id="WP_276235037.1">
    <property type="nucleotide sequence ID" value="NZ_CP119802.1"/>
</dbReference>
<dbReference type="EMBL" id="JBHTAP010000001">
    <property type="protein sequence ID" value="MFC7234041.1"/>
    <property type="molecule type" value="Genomic_DNA"/>
</dbReference>